<dbReference type="OrthoDB" id="9810066at2"/>
<evidence type="ECO:0000313" key="5">
    <source>
        <dbReference type="EMBL" id="SOH04535.1"/>
    </source>
</evidence>
<keyword evidence="1" id="KW-0175">Coiled coil</keyword>
<evidence type="ECO:0000256" key="1">
    <source>
        <dbReference type="SAM" id="Coils"/>
    </source>
</evidence>
<dbReference type="EMBL" id="CT573073">
    <property type="protein sequence ID" value="CAJ71070.1"/>
    <property type="molecule type" value="Genomic_DNA"/>
</dbReference>
<keyword evidence="3" id="KW-0328">Glycosyltransferase</keyword>
<reference evidence="3" key="1">
    <citation type="journal article" date="2006" name="Nature">
        <title>Deciphering the evolution and metabolism of an anammox bacterium from a community genome.</title>
        <authorList>
            <person name="Strous M."/>
            <person name="Pelletier E."/>
            <person name="Mangenot S."/>
            <person name="Rattei T."/>
            <person name="Lehner A."/>
            <person name="Taylor M.W."/>
            <person name="Horn M."/>
            <person name="Daims H."/>
            <person name="Bartol-Mavel D."/>
            <person name="Wincker P."/>
            <person name="Barbe V."/>
            <person name="Fonknechten N."/>
            <person name="Vallenet D."/>
            <person name="Segurens B."/>
            <person name="Schenowitz-Truong C."/>
            <person name="Medigue C."/>
            <person name="Collingro A."/>
            <person name="Snel B."/>
            <person name="Dutilh B.E."/>
            <person name="OpDenCamp H.J.M."/>
            <person name="vanDerDrift C."/>
            <person name="Cirpus I."/>
            <person name="vanDePas-Schoonen K.T."/>
            <person name="Harhangi H.R."/>
            <person name="vanNiftrik L."/>
            <person name="Schmid M."/>
            <person name="Keltjens J."/>
            <person name="vanDeVossenberg J."/>
            <person name="Kartal B."/>
            <person name="Meier H."/>
            <person name="Frishman D."/>
            <person name="Huynen M.A."/>
            <person name="Mewes H."/>
            <person name="Weissenbach J."/>
            <person name="Jetten M.S.M."/>
            <person name="Wagner M."/>
            <person name="LePaslier D."/>
        </authorList>
    </citation>
    <scope>NUCLEOTIDE SEQUENCE</scope>
</reference>
<dbReference type="RefSeq" id="WP_099325239.1">
    <property type="nucleotide sequence ID" value="NZ_CP049055.1"/>
</dbReference>
<feature type="domain" description="Phosphoribosyltransferase" evidence="2">
    <location>
        <begin position="27"/>
        <end position="193"/>
    </location>
</feature>
<organism evidence="3">
    <name type="scientific">Kuenenia stuttgartiensis</name>
    <dbReference type="NCBI Taxonomy" id="174633"/>
    <lineage>
        <taxon>Bacteria</taxon>
        <taxon>Pseudomonadati</taxon>
        <taxon>Planctomycetota</taxon>
        <taxon>Candidatus Brocadiia</taxon>
        <taxon>Candidatus Brocadiales</taxon>
        <taxon>Candidatus Brocadiaceae</taxon>
        <taxon>Candidatus Kuenenia</taxon>
    </lineage>
</organism>
<sequence length="232" mass="25725">MHTLIEDKSFRNKLYVFKDRREAGKLLSQQLVGHKNTDAIVLGIPSGGVPVAAEIANALVLPLDLLIVRKVQIPYNTESGFGAVSPDNMVLLNEKLFSKLNLSAEEVKRQIQRTRETIKKRNDLFRKGVPFPSVKNKVAIIVDDGLASGYTMLSAIAFIKRHEPQKVVVAVPTGSKETVDDVLSQVDELVCLNVRSGFVFAVADAYENWHDLDDDEVLSFLKNFNESGTSND</sequence>
<reference evidence="5" key="3">
    <citation type="submission" date="2017-10" db="EMBL/GenBank/DDBJ databases">
        <authorList>
            <person name="Banno H."/>
            <person name="Chua N.-H."/>
        </authorList>
    </citation>
    <scope>NUCLEOTIDE SEQUENCE [LARGE SCALE GENOMIC DNA]</scope>
    <source>
        <strain evidence="5">Kuenenia_mbr1_ru-nijmegen</strain>
    </source>
</reference>
<protein>
    <recommendedName>
        <fullName evidence="2">Phosphoribosyltransferase domain-containing protein</fullName>
    </recommendedName>
</protein>
<dbReference type="Pfam" id="PF00156">
    <property type="entry name" value="Pribosyltran"/>
    <property type="match status" value="1"/>
</dbReference>
<reference evidence="4 7" key="5">
    <citation type="submission" date="2020-02" db="EMBL/GenBank/DDBJ databases">
        <title>Newly sequenced genome of strain CSTR1 showed variability in Candidatus Kuenenia stuttgartiensis genomes.</title>
        <authorList>
            <person name="Ding C."/>
            <person name="Adrian L."/>
        </authorList>
    </citation>
    <scope>NUCLEOTIDE SEQUENCE [LARGE SCALE GENOMIC DNA]</scope>
    <source>
        <strain evidence="4 7">CSTR1</strain>
    </source>
</reference>
<dbReference type="InterPro" id="IPR029057">
    <property type="entry name" value="PRTase-like"/>
</dbReference>
<dbReference type="Gene3D" id="3.30.1310.20">
    <property type="entry name" value="PRTase-like"/>
    <property type="match status" value="1"/>
</dbReference>
<name>Q1PV22_KUEST</name>
<evidence type="ECO:0000313" key="7">
    <source>
        <dbReference type="Proteomes" id="UP000501926"/>
    </source>
</evidence>
<dbReference type="Gene3D" id="3.40.50.2020">
    <property type="match status" value="1"/>
</dbReference>
<dbReference type="Proteomes" id="UP000221734">
    <property type="component" value="Chromosome Kuenenia_stuttgartiensis_MBR1"/>
</dbReference>
<proteinExistence type="predicted"/>
<accession>Q1PV22</accession>
<feature type="coiled-coil region" evidence="1">
    <location>
        <begin position="97"/>
        <end position="124"/>
    </location>
</feature>
<dbReference type="CDD" id="cd06223">
    <property type="entry name" value="PRTases_typeI"/>
    <property type="match status" value="1"/>
</dbReference>
<keyword evidence="6" id="KW-1185">Reference proteome</keyword>
<dbReference type="SUPFAM" id="SSF53271">
    <property type="entry name" value="PRTase-like"/>
    <property type="match status" value="1"/>
</dbReference>
<reference evidence="6" key="4">
    <citation type="submission" date="2017-10" db="EMBL/GenBank/DDBJ databases">
        <authorList>
            <person name="Frank J."/>
        </authorList>
    </citation>
    <scope>NUCLEOTIDE SEQUENCE [LARGE SCALE GENOMIC DNA]</scope>
</reference>
<evidence type="ECO:0000259" key="2">
    <source>
        <dbReference type="Pfam" id="PF00156"/>
    </source>
</evidence>
<evidence type="ECO:0000313" key="4">
    <source>
        <dbReference type="EMBL" id="QII09511.1"/>
    </source>
</evidence>
<evidence type="ECO:0000313" key="3">
    <source>
        <dbReference type="EMBL" id="CAJ71070.1"/>
    </source>
</evidence>
<dbReference type="EMBL" id="CP049055">
    <property type="protein sequence ID" value="QII09511.1"/>
    <property type="molecule type" value="Genomic_DNA"/>
</dbReference>
<dbReference type="AlphaFoldDB" id="Q1PV22"/>
<dbReference type="EMBL" id="LT934425">
    <property type="protein sequence ID" value="SOH04535.1"/>
    <property type="molecule type" value="Genomic_DNA"/>
</dbReference>
<keyword evidence="3" id="KW-0808">Transferase</keyword>
<dbReference type="InterPro" id="IPR000836">
    <property type="entry name" value="PRTase_dom"/>
</dbReference>
<dbReference type="GO" id="GO:0016757">
    <property type="term" value="F:glycosyltransferase activity"/>
    <property type="evidence" value="ECO:0007669"/>
    <property type="project" value="UniProtKB-KW"/>
</dbReference>
<dbReference type="Proteomes" id="UP000501926">
    <property type="component" value="Chromosome"/>
</dbReference>
<evidence type="ECO:0000313" key="6">
    <source>
        <dbReference type="Proteomes" id="UP000221734"/>
    </source>
</evidence>
<gene>
    <name evidence="4" type="ORF">KsCSTR_01320</name>
    <name evidence="5" type="ORF">KSMBR1_2037</name>
    <name evidence="3" type="ORF">kustc0325</name>
</gene>
<reference evidence="3" key="2">
    <citation type="submission" date="2006-01" db="EMBL/GenBank/DDBJ databases">
        <authorList>
            <person name="Genoscope"/>
        </authorList>
    </citation>
    <scope>NUCLEOTIDE SEQUENCE</scope>
</reference>
<dbReference type="KEGG" id="kst:KSMBR1_2037"/>